<name>A0ABS7PVZ1_9SPHN</name>
<evidence type="ECO:0000313" key="2">
    <source>
        <dbReference type="EMBL" id="MBY8825535.1"/>
    </source>
</evidence>
<dbReference type="EMBL" id="JAINVV010000012">
    <property type="protein sequence ID" value="MBY8825535.1"/>
    <property type="molecule type" value="Genomic_DNA"/>
</dbReference>
<evidence type="ECO:0000259" key="1">
    <source>
        <dbReference type="Pfam" id="PF05193"/>
    </source>
</evidence>
<dbReference type="Gene3D" id="3.30.830.10">
    <property type="entry name" value="Metalloenzyme, LuxS/M16 peptidase-like"/>
    <property type="match status" value="1"/>
</dbReference>
<gene>
    <name evidence="2" type="ORF">K7G82_24755</name>
</gene>
<sequence>MVSTFTACFTKRLTERLRGQGWTYGVSCQAHMDRDLGFLQITTSVQADRTMDAIEAIEAEIVALSSAAPITQDEFASVHDAQVLGLVNMWTTNNEVLNSLLHEDAMGHPEGYAADLERRLCAITVDQVNEIAPMFGDPGKYVWVAAGDRKHLSAGRFVMVDRDGLPV</sequence>
<dbReference type="RefSeq" id="WP_222992635.1">
    <property type="nucleotide sequence ID" value="NZ_JAINVV010000012.1"/>
</dbReference>
<feature type="domain" description="Peptidase M16 C-terminal" evidence="1">
    <location>
        <begin position="10"/>
        <end position="77"/>
    </location>
</feature>
<dbReference type="InterPro" id="IPR007863">
    <property type="entry name" value="Peptidase_M16_C"/>
</dbReference>
<dbReference type="SUPFAM" id="SSF63411">
    <property type="entry name" value="LuxS/MPP-like metallohydrolase"/>
    <property type="match status" value="1"/>
</dbReference>
<keyword evidence="3" id="KW-1185">Reference proteome</keyword>
<comment type="caution">
    <text evidence="2">The sequence shown here is derived from an EMBL/GenBank/DDBJ whole genome shotgun (WGS) entry which is preliminary data.</text>
</comment>
<organism evidence="2 3">
    <name type="scientific">Sphingomonas colocasiae</name>
    <dbReference type="NCBI Taxonomy" id="1848973"/>
    <lineage>
        <taxon>Bacteria</taxon>
        <taxon>Pseudomonadati</taxon>
        <taxon>Pseudomonadota</taxon>
        <taxon>Alphaproteobacteria</taxon>
        <taxon>Sphingomonadales</taxon>
        <taxon>Sphingomonadaceae</taxon>
        <taxon>Sphingomonas</taxon>
    </lineage>
</organism>
<dbReference type="Pfam" id="PF05193">
    <property type="entry name" value="Peptidase_M16_C"/>
    <property type="match status" value="1"/>
</dbReference>
<protein>
    <submittedName>
        <fullName evidence="2">Insulinase family protein</fullName>
    </submittedName>
</protein>
<evidence type="ECO:0000313" key="3">
    <source>
        <dbReference type="Proteomes" id="UP000706039"/>
    </source>
</evidence>
<accession>A0ABS7PVZ1</accession>
<dbReference type="Proteomes" id="UP000706039">
    <property type="component" value="Unassembled WGS sequence"/>
</dbReference>
<proteinExistence type="predicted"/>
<reference evidence="2 3" key="1">
    <citation type="submission" date="2021-08" db="EMBL/GenBank/DDBJ databases">
        <authorList>
            <person name="Tuo L."/>
        </authorList>
    </citation>
    <scope>NUCLEOTIDE SEQUENCE [LARGE SCALE GENOMIC DNA]</scope>
    <source>
        <strain evidence="2 3">JCM 31229</strain>
    </source>
</reference>
<dbReference type="InterPro" id="IPR011249">
    <property type="entry name" value="Metalloenz_LuxS/M16"/>
</dbReference>